<dbReference type="EMBL" id="JBHTKL010000006">
    <property type="protein sequence ID" value="MFD1020781.1"/>
    <property type="molecule type" value="Genomic_DNA"/>
</dbReference>
<dbReference type="RefSeq" id="WP_386063064.1">
    <property type="nucleotide sequence ID" value="NZ_JBHTKL010000006.1"/>
</dbReference>
<evidence type="ECO:0000313" key="3">
    <source>
        <dbReference type="Proteomes" id="UP001596990"/>
    </source>
</evidence>
<evidence type="ECO:0000259" key="1">
    <source>
        <dbReference type="Pfam" id="PF09350"/>
    </source>
</evidence>
<dbReference type="Pfam" id="PF09350">
    <property type="entry name" value="DJC28_CD"/>
    <property type="match status" value="1"/>
</dbReference>
<evidence type="ECO:0000313" key="2">
    <source>
        <dbReference type="EMBL" id="MFD1020781.1"/>
    </source>
</evidence>
<protein>
    <submittedName>
        <fullName evidence="2">DUF1992 domain-containing protein</fullName>
    </submittedName>
</protein>
<organism evidence="2 3">
    <name type="scientific">Thalassobacillus hwangdonensis</name>
    <dbReference type="NCBI Taxonomy" id="546108"/>
    <lineage>
        <taxon>Bacteria</taxon>
        <taxon>Bacillati</taxon>
        <taxon>Bacillota</taxon>
        <taxon>Bacilli</taxon>
        <taxon>Bacillales</taxon>
        <taxon>Bacillaceae</taxon>
        <taxon>Thalassobacillus</taxon>
    </lineage>
</organism>
<gene>
    <name evidence="2" type="ORF">ACFQ2J_16460</name>
</gene>
<reference evidence="3" key="1">
    <citation type="journal article" date="2019" name="Int. J. Syst. Evol. Microbiol.">
        <title>The Global Catalogue of Microorganisms (GCM) 10K type strain sequencing project: providing services to taxonomists for standard genome sequencing and annotation.</title>
        <authorList>
            <consortium name="The Broad Institute Genomics Platform"/>
            <consortium name="The Broad Institute Genome Sequencing Center for Infectious Disease"/>
            <person name="Wu L."/>
            <person name="Ma J."/>
        </authorList>
    </citation>
    <scope>NUCLEOTIDE SEQUENCE [LARGE SCALE GENOMIC DNA]</scope>
    <source>
        <strain evidence="3">CCUG 56607</strain>
    </source>
</reference>
<comment type="caution">
    <text evidence="2">The sequence shown here is derived from an EMBL/GenBank/DDBJ whole genome shotgun (WGS) entry which is preliminary data.</text>
</comment>
<proteinExistence type="predicted"/>
<keyword evidence="3" id="KW-1185">Reference proteome</keyword>
<sequence>MDFTSIVEEKIKQSIQNGELDNLPGKGKPLPKDDLEHIPDELKMGYRILKNANILPEELQLKKEVVSLEEMIAYCEDPEQKEKYRRQLTEKQLRFQMMMEKRRMKQSSAFRTYGNKINNRMGL</sequence>
<dbReference type="Proteomes" id="UP001596990">
    <property type="component" value="Unassembled WGS sequence"/>
</dbReference>
<dbReference type="InterPro" id="IPR052573">
    <property type="entry name" value="DnaJ_C_subfamily_28"/>
</dbReference>
<feature type="domain" description="DnaJ homologue subfamily C member 28 conserved" evidence="1">
    <location>
        <begin position="6"/>
        <end position="72"/>
    </location>
</feature>
<dbReference type="PANTHER" id="PTHR39158">
    <property type="entry name" value="OS08G0560600 PROTEIN"/>
    <property type="match status" value="1"/>
</dbReference>
<dbReference type="InterPro" id="IPR018961">
    <property type="entry name" value="DnaJ_homolog_subfam-C_membr-28"/>
</dbReference>
<name>A0ABW3L641_9BACI</name>
<dbReference type="PANTHER" id="PTHR39158:SF1">
    <property type="entry name" value="DNAJ HOMOLOG SUBFAMILY C MEMBER 28"/>
    <property type="match status" value="1"/>
</dbReference>
<accession>A0ABW3L641</accession>